<dbReference type="Pfam" id="PF00656">
    <property type="entry name" value="Peptidase_C14"/>
    <property type="match status" value="1"/>
</dbReference>
<dbReference type="GO" id="GO:0042981">
    <property type="term" value="P:regulation of apoptotic process"/>
    <property type="evidence" value="ECO:0007669"/>
    <property type="project" value="InterPro"/>
</dbReference>
<dbReference type="InterPro" id="IPR015917">
    <property type="entry name" value="Pept_C14A"/>
</dbReference>
<keyword evidence="2" id="KW-0597">Phosphoprotein</keyword>
<reference evidence="7" key="3">
    <citation type="submission" date="2025-09" db="UniProtKB">
        <authorList>
            <consortium name="Ensembl"/>
        </authorList>
    </citation>
    <scope>IDENTIFICATION</scope>
</reference>
<dbReference type="InParanoid" id="G3VWR8"/>
<dbReference type="GO" id="GO:0097169">
    <property type="term" value="C:AIM2 inflammasome complex"/>
    <property type="evidence" value="ECO:0007669"/>
    <property type="project" value="TreeGrafter"/>
</dbReference>
<evidence type="ECO:0000256" key="2">
    <source>
        <dbReference type="ARBA" id="ARBA00022553"/>
    </source>
</evidence>
<dbReference type="SUPFAM" id="SSF52129">
    <property type="entry name" value="Caspase-like"/>
    <property type="match status" value="1"/>
</dbReference>
<dbReference type="HOGENOM" id="CLU_036904_0_1_1"/>
<protein>
    <recommendedName>
        <fullName evidence="9">Caspase family p20 domain-containing protein</fullName>
    </recommendedName>
</protein>
<dbReference type="InterPro" id="IPR011029">
    <property type="entry name" value="DEATH-like_dom_sf"/>
</dbReference>
<dbReference type="Proteomes" id="UP000007648">
    <property type="component" value="Unassembled WGS sequence"/>
</dbReference>
<comment type="similarity">
    <text evidence="1 3">Belongs to the peptidase C14A family.</text>
</comment>
<dbReference type="InterPro" id="IPR029030">
    <property type="entry name" value="Caspase-like_dom_sf"/>
</dbReference>
<dbReference type="InterPro" id="IPR001315">
    <property type="entry name" value="CARD"/>
</dbReference>
<dbReference type="GO" id="GO:0004197">
    <property type="term" value="F:cysteine-type endopeptidase activity"/>
    <property type="evidence" value="ECO:0007669"/>
    <property type="project" value="InterPro"/>
</dbReference>
<dbReference type="GeneID" id="100913330"/>
<dbReference type="SMART" id="SM00115">
    <property type="entry name" value="CASc"/>
    <property type="match status" value="1"/>
</dbReference>
<dbReference type="PROSITE" id="PS50208">
    <property type="entry name" value="CASPASE_P20"/>
    <property type="match status" value="1"/>
</dbReference>
<organism evidence="7 8">
    <name type="scientific">Sarcophilus harrisii</name>
    <name type="common">Tasmanian devil</name>
    <name type="synonym">Sarcophilus laniarius</name>
    <dbReference type="NCBI Taxonomy" id="9305"/>
    <lineage>
        <taxon>Eukaryota</taxon>
        <taxon>Metazoa</taxon>
        <taxon>Chordata</taxon>
        <taxon>Craniata</taxon>
        <taxon>Vertebrata</taxon>
        <taxon>Euteleostomi</taxon>
        <taxon>Mammalia</taxon>
        <taxon>Metatheria</taxon>
        <taxon>Dasyuromorphia</taxon>
        <taxon>Dasyuridae</taxon>
        <taxon>Sarcophilus</taxon>
    </lineage>
</organism>
<dbReference type="InterPro" id="IPR011600">
    <property type="entry name" value="Pept_C14_caspase"/>
</dbReference>
<evidence type="ECO:0000259" key="5">
    <source>
        <dbReference type="PROSITE" id="PS50208"/>
    </source>
</evidence>
<dbReference type="KEGG" id="shr:100913330"/>
<dbReference type="InterPro" id="IPR002138">
    <property type="entry name" value="Pept_C14_p10"/>
</dbReference>
<dbReference type="eggNOG" id="KOG3573">
    <property type="taxonomic scope" value="Eukaryota"/>
</dbReference>
<evidence type="ECO:0000313" key="7">
    <source>
        <dbReference type="Ensembl" id="ENSSHAP00000007623.1"/>
    </source>
</evidence>
<dbReference type="FunFam" id="3.40.50.1460:FF:000007">
    <property type="entry name" value="Caspase-1"/>
    <property type="match status" value="1"/>
</dbReference>
<evidence type="ECO:0000256" key="3">
    <source>
        <dbReference type="RuleBase" id="RU003971"/>
    </source>
</evidence>
<dbReference type="PANTHER" id="PTHR47901:SF6">
    <property type="entry name" value="CASPASE-12"/>
    <property type="match status" value="1"/>
</dbReference>
<evidence type="ECO:0000259" key="6">
    <source>
        <dbReference type="PROSITE" id="PS50209"/>
    </source>
</evidence>
<reference evidence="7" key="2">
    <citation type="submission" date="2025-08" db="UniProtKB">
        <authorList>
            <consortium name="Ensembl"/>
        </authorList>
    </citation>
    <scope>IDENTIFICATION</scope>
</reference>
<dbReference type="Ensembl" id="ENSSHAT00000007686.2">
    <property type="protein sequence ID" value="ENSSHAP00000007623.1"/>
    <property type="gene ID" value="ENSSHAG00000006626.2"/>
</dbReference>
<dbReference type="AlphaFoldDB" id="G3VWR8"/>
<dbReference type="GO" id="GO:0072557">
    <property type="term" value="C:IPAF inflammasome complex"/>
    <property type="evidence" value="ECO:0007669"/>
    <property type="project" value="TreeGrafter"/>
</dbReference>
<dbReference type="GO" id="GO:0072559">
    <property type="term" value="C:NLRP3 inflammasome complex"/>
    <property type="evidence" value="ECO:0007669"/>
    <property type="project" value="TreeGrafter"/>
</dbReference>
<evidence type="ECO:0000259" key="4">
    <source>
        <dbReference type="PROSITE" id="PS50207"/>
    </source>
</evidence>
<dbReference type="GO" id="GO:0006508">
    <property type="term" value="P:proteolysis"/>
    <property type="evidence" value="ECO:0007669"/>
    <property type="project" value="InterPro"/>
</dbReference>
<dbReference type="OMA" id="YSWCCHV"/>
<dbReference type="GO" id="GO:0050727">
    <property type="term" value="P:regulation of inflammatory response"/>
    <property type="evidence" value="ECO:0007669"/>
    <property type="project" value="TreeGrafter"/>
</dbReference>
<accession>G3VWR8</accession>
<dbReference type="PANTHER" id="PTHR47901">
    <property type="entry name" value="CASPASE RECRUITMENT DOMAIN-CONTAINING PROTEIN 18"/>
    <property type="match status" value="1"/>
</dbReference>
<evidence type="ECO:0000313" key="8">
    <source>
        <dbReference type="Proteomes" id="UP000007648"/>
    </source>
</evidence>
<feature type="domain" description="CARD" evidence="6">
    <location>
        <begin position="1"/>
        <end position="91"/>
    </location>
</feature>
<dbReference type="Gene3D" id="1.10.533.10">
    <property type="entry name" value="Death Domain, Fas"/>
    <property type="match status" value="1"/>
</dbReference>
<keyword evidence="8" id="KW-1185">Reference proteome</keyword>
<feature type="domain" description="Caspase family p20" evidence="5">
    <location>
        <begin position="152"/>
        <end position="275"/>
    </location>
</feature>
<reference evidence="7 8" key="1">
    <citation type="journal article" date="2011" name="Proc. Natl. Acad. Sci. U.S.A.">
        <title>Genetic diversity and population structure of the endangered marsupial Sarcophilus harrisii (Tasmanian devil).</title>
        <authorList>
            <person name="Miller W."/>
            <person name="Hayes V.M."/>
            <person name="Ratan A."/>
            <person name="Petersen D.C."/>
            <person name="Wittekindt N.E."/>
            <person name="Miller J."/>
            <person name="Walenz B."/>
            <person name="Knight J."/>
            <person name="Qi J."/>
            <person name="Zhao F."/>
            <person name="Wang Q."/>
            <person name="Bedoya-Reina O.C."/>
            <person name="Katiyar N."/>
            <person name="Tomsho L.P."/>
            <person name="Kasson L.M."/>
            <person name="Hardie R.A."/>
            <person name="Woodbridge P."/>
            <person name="Tindall E.A."/>
            <person name="Bertelsen M.F."/>
            <person name="Dixon D."/>
            <person name="Pyecroft S."/>
            <person name="Helgen K.M."/>
            <person name="Lesk A.M."/>
            <person name="Pringle T.H."/>
            <person name="Patterson N."/>
            <person name="Zhang Y."/>
            <person name="Kreiss A."/>
            <person name="Woods G.M."/>
            <person name="Jones M.E."/>
            <person name="Schuster S.C."/>
        </authorList>
    </citation>
    <scope>NUCLEOTIDE SEQUENCE [LARGE SCALE GENOMIC DNA]</scope>
</reference>
<evidence type="ECO:0000256" key="1">
    <source>
        <dbReference type="ARBA" id="ARBA00010134"/>
    </source>
</evidence>
<name>G3VWR8_SARHA</name>
<gene>
    <name evidence="7" type="primary">LOC100913330</name>
</gene>
<dbReference type="OrthoDB" id="6097640at2759"/>
<dbReference type="InterPro" id="IPR001309">
    <property type="entry name" value="Pept_C14_p20"/>
</dbReference>
<dbReference type="Gene3D" id="3.40.50.1460">
    <property type="match status" value="1"/>
</dbReference>
<dbReference type="GeneTree" id="ENSGT00940000162555"/>
<sequence>MAEQKKIIDPLKSIETKATKMIKNIFDDLIEQDVINSNQIRNMKKDFLLIKDRSENLIKTVTNKSSQISQIVVKRFLTASQQLHSGIQGEDENSEEIENAGMSQTVASILAPRAIQAAEPLNKVKLSPPDFYEELKEAKNEEIYAIMEKKTRIRLALIICNTKYDHPNEQNKAKFDIQKMKELLQDLGYRVDIKENLTSLEMKSVLEKFADHPEHQSSDSTFLVFMSRGTSNGIIGIDHNQEDPDILAKDTIFEIFNNRNCSTLRHKPKVIIIHAWQLGTVSEQGAVATSAEICVQSSKSDKNTIWEDATGKEHVEKDFICFHSTTPYDIFLEDDQVGSLFISLLIDCFQQFSWCCHVEEVFRKVQKSFSTSANASPMPIIERQSMTRYFYLFPGI</sequence>
<dbReference type="STRING" id="9305.ENSSHAP00000007623"/>
<dbReference type="InterPro" id="IPR002398">
    <property type="entry name" value="Pept_C14"/>
</dbReference>
<dbReference type="PRINTS" id="PR00376">
    <property type="entry name" value="IL1BCENZYME"/>
</dbReference>
<dbReference type="PROSITE" id="PS50209">
    <property type="entry name" value="CARD"/>
    <property type="match status" value="1"/>
</dbReference>
<proteinExistence type="inferred from homology"/>
<evidence type="ECO:0008006" key="9">
    <source>
        <dbReference type="Google" id="ProtNLM"/>
    </source>
</evidence>
<dbReference type="PROSITE" id="PS50207">
    <property type="entry name" value="CASPASE_P10"/>
    <property type="match status" value="1"/>
</dbReference>
<dbReference type="PIRSF" id="PIRSF038001">
    <property type="entry name" value="Caspase_ICE"/>
    <property type="match status" value="1"/>
</dbReference>
<feature type="domain" description="Caspase family p10" evidence="4">
    <location>
        <begin position="309"/>
        <end position="394"/>
    </location>
</feature>
<dbReference type="RefSeq" id="XP_012402416.1">
    <property type="nucleotide sequence ID" value="XM_012546962.3"/>
</dbReference>